<dbReference type="AlphaFoldDB" id="A0AAV7P699"/>
<keyword evidence="3" id="KW-1185">Reference proteome</keyword>
<sequence length="83" mass="8813">MLRGLESHGMTHAGVEETDVDEELGIGGAPSKEEVITMEPVDNNSSGSQQSPSPGSEPLTGPRKVTRRIPSQGKYPRTSSAKH</sequence>
<dbReference type="Proteomes" id="UP001066276">
    <property type="component" value="Chromosome 7"/>
</dbReference>
<feature type="region of interest" description="Disordered" evidence="1">
    <location>
        <begin position="1"/>
        <end position="83"/>
    </location>
</feature>
<organism evidence="2 3">
    <name type="scientific">Pleurodeles waltl</name>
    <name type="common">Iberian ribbed newt</name>
    <dbReference type="NCBI Taxonomy" id="8319"/>
    <lineage>
        <taxon>Eukaryota</taxon>
        <taxon>Metazoa</taxon>
        <taxon>Chordata</taxon>
        <taxon>Craniata</taxon>
        <taxon>Vertebrata</taxon>
        <taxon>Euteleostomi</taxon>
        <taxon>Amphibia</taxon>
        <taxon>Batrachia</taxon>
        <taxon>Caudata</taxon>
        <taxon>Salamandroidea</taxon>
        <taxon>Salamandridae</taxon>
        <taxon>Pleurodelinae</taxon>
        <taxon>Pleurodeles</taxon>
    </lineage>
</organism>
<protein>
    <submittedName>
        <fullName evidence="2">Uncharacterized protein</fullName>
    </submittedName>
</protein>
<evidence type="ECO:0000313" key="2">
    <source>
        <dbReference type="EMBL" id="KAJ1123116.1"/>
    </source>
</evidence>
<feature type="compositionally biased region" description="Low complexity" evidence="1">
    <location>
        <begin position="43"/>
        <end position="56"/>
    </location>
</feature>
<evidence type="ECO:0000313" key="3">
    <source>
        <dbReference type="Proteomes" id="UP001066276"/>
    </source>
</evidence>
<dbReference type="EMBL" id="JANPWB010000011">
    <property type="protein sequence ID" value="KAJ1123116.1"/>
    <property type="molecule type" value="Genomic_DNA"/>
</dbReference>
<evidence type="ECO:0000256" key="1">
    <source>
        <dbReference type="SAM" id="MobiDB-lite"/>
    </source>
</evidence>
<name>A0AAV7P699_PLEWA</name>
<gene>
    <name evidence="2" type="ORF">NDU88_001589</name>
</gene>
<proteinExistence type="predicted"/>
<accession>A0AAV7P699</accession>
<comment type="caution">
    <text evidence="2">The sequence shown here is derived from an EMBL/GenBank/DDBJ whole genome shotgun (WGS) entry which is preliminary data.</text>
</comment>
<reference evidence="2" key="1">
    <citation type="journal article" date="2022" name="bioRxiv">
        <title>Sequencing and chromosome-scale assembly of the giantPleurodeles waltlgenome.</title>
        <authorList>
            <person name="Brown T."/>
            <person name="Elewa A."/>
            <person name="Iarovenko S."/>
            <person name="Subramanian E."/>
            <person name="Araus A.J."/>
            <person name="Petzold A."/>
            <person name="Susuki M."/>
            <person name="Suzuki K.-i.T."/>
            <person name="Hayashi T."/>
            <person name="Toyoda A."/>
            <person name="Oliveira C."/>
            <person name="Osipova E."/>
            <person name="Leigh N.D."/>
            <person name="Simon A."/>
            <person name="Yun M.H."/>
        </authorList>
    </citation>
    <scope>NUCLEOTIDE SEQUENCE</scope>
    <source>
        <strain evidence="2">20211129_DDA</strain>
        <tissue evidence="2">Liver</tissue>
    </source>
</reference>